<evidence type="ECO:0000256" key="5">
    <source>
        <dbReference type="ARBA" id="ARBA00022989"/>
    </source>
</evidence>
<dbReference type="CDD" id="cd17380">
    <property type="entry name" value="MFS_SLC17A9_like"/>
    <property type="match status" value="1"/>
</dbReference>
<accession>A0AAN8PH86</accession>
<keyword evidence="3 7" id="KW-0812">Transmembrane</keyword>
<keyword evidence="5 7" id="KW-1133">Transmembrane helix</keyword>
<evidence type="ECO:0000256" key="2">
    <source>
        <dbReference type="ARBA" id="ARBA00022448"/>
    </source>
</evidence>
<dbReference type="Gene3D" id="1.20.1250.20">
    <property type="entry name" value="MFS general substrate transporter like domains"/>
    <property type="match status" value="2"/>
</dbReference>
<reference evidence="9 10" key="1">
    <citation type="submission" date="2023-10" db="EMBL/GenBank/DDBJ databases">
        <title>Genomes of two closely related lineages of the louse Polyplax serrata with different host specificities.</title>
        <authorList>
            <person name="Martinu J."/>
            <person name="Tarabai H."/>
            <person name="Stefka J."/>
            <person name="Hypsa V."/>
        </authorList>
    </citation>
    <scope>NUCLEOTIDE SEQUENCE [LARGE SCALE GENOMIC DNA]</scope>
    <source>
        <strain evidence="9">HR10_N</strain>
    </source>
</reference>
<feature type="transmembrane region" description="Helical" evidence="7">
    <location>
        <begin position="59"/>
        <end position="80"/>
    </location>
</feature>
<feature type="domain" description="Major facilitator superfamily (MFS) profile" evidence="8">
    <location>
        <begin position="21"/>
        <end position="412"/>
    </location>
</feature>
<feature type="transmembrane region" description="Helical" evidence="7">
    <location>
        <begin position="387"/>
        <end position="409"/>
    </location>
</feature>
<dbReference type="GO" id="GO:0016020">
    <property type="term" value="C:membrane"/>
    <property type="evidence" value="ECO:0007669"/>
    <property type="project" value="UniProtKB-SubCell"/>
</dbReference>
<feature type="transmembrane region" description="Helical" evidence="7">
    <location>
        <begin position="21"/>
        <end position="47"/>
    </location>
</feature>
<evidence type="ECO:0000256" key="6">
    <source>
        <dbReference type="ARBA" id="ARBA00023136"/>
    </source>
</evidence>
<feature type="transmembrane region" description="Helical" evidence="7">
    <location>
        <begin position="179"/>
        <end position="200"/>
    </location>
</feature>
<dbReference type="GO" id="GO:0015293">
    <property type="term" value="F:symporter activity"/>
    <property type="evidence" value="ECO:0007669"/>
    <property type="project" value="UniProtKB-KW"/>
</dbReference>
<feature type="transmembrane region" description="Helical" evidence="7">
    <location>
        <begin position="320"/>
        <end position="337"/>
    </location>
</feature>
<keyword evidence="6 7" id="KW-0472">Membrane</keyword>
<gene>
    <name evidence="9" type="ORF">RUM43_008945</name>
</gene>
<evidence type="ECO:0000313" key="10">
    <source>
        <dbReference type="Proteomes" id="UP001372834"/>
    </source>
</evidence>
<evidence type="ECO:0000259" key="8">
    <source>
        <dbReference type="PROSITE" id="PS50850"/>
    </source>
</evidence>
<dbReference type="InterPro" id="IPR050382">
    <property type="entry name" value="MFS_Na/Anion_cotransporter"/>
</dbReference>
<dbReference type="FunFam" id="1.20.1250.20:FF:000003">
    <property type="entry name" value="Solute carrier family 17 member 3"/>
    <property type="match status" value="1"/>
</dbReference>
<protein>
    <recommendedName>
        <fullName evidence="8">Major facilitator superfamily (MFS) profile domain-containing protein</fullName>
    </recommendedName>
</protein>
<organism evidence="9 10">
    <name type="scientific">Polyplax serrata</name>
    <name type="common">Common mouse louse</name>
    <dbReference type="NCBI Taxonomy" id="468196"/>
    <lineage>
        <taxon>Eukaryota</taxon>
        <taxon>Metazoa</taxon>
        <taxon>Ecdysozoa</taxon>
        <taxon>Arthropoda</taxon>
        <taxon>Hexapoda</taxon>
        <taxon>Insecta</taxon>
        <taxon>Pterygota</taxon>
        <taxon>Neoptera</taxon>
        <taxon>Paraneoptera</taxon>
        <taxon>Psocodea</taxon>
        <taxon>Troctomorpha</taxon>
        <taxon>Phthiraptera</taxon>
        <taxon>Anoplura</taxon>
        <taxon>Polyplacidae</taxon>
        <taxon>Polyplax</taxon>
    </lineage>
</organism>
<feature type="transmembrane region" description="Helical" evidence="7">
    <location>
        <begin position="151"/>
        <end position="173"/>
    </location>
</feature>
<proteinExistence type="predicted"/>
<keyword evidence="2" id="KW-0813">Transport</keyword>
<dbReference type="EMBL" id="JAWJWE010000038">
    <property type="protein sequence ID" value="KAK6623093.1"/>
    <property type="molecule type" value="Genomic_DNA"/>
</dbReference>
<dbReference type="Pfam" id="PF07690">
    <property type="entry name" value="MFS_1"/>
    <property type="match status" value="1"/>
</dbReference>
<dbReference type="InterPro" id="IPR020846">
    <property type="entry name" value="MFS_dom"/>
</dbReference>
<evidence type="ECO:0000256" key="3">
    <source>
        <dbReference type="ARBA" id="ARBA00022692"/>
    </source>
</evidence>
<dbReference type="PROSITE" id="PS50850">
    <property type="entry name" value="MFS"/>
    <property type="match status" value="1"/>
</dbReference>
<dbReference type="InterPro" id="IPR036259">
    <property type="entry name" value="MFS_trans_sf"/>
</dbReference>
<dbReference type="Proteomes" id="UP001372834">
    <property type="component" value="Unassembled WGS sequence"/>
</dbReference>
<evidence type="ECO:0000256" key="4">
    <source>
        <dbReference type="ARBA" id="ARBA00022847"/>
    </source>
</evidence>
<feature type="transmembrane region" description="Helical" evidence="7">
    <location>
        <begin position="87"/>
        <end position="107"/>
    </location>
</feature>
<dbReference type="InterPro" id="IPR044777">
    <property type="entry name" value="SLC17A9-like"/>
</dbReference>
<evidence type="ECO:0000256" key="1">
    <source>
        <dbReference type="ARBA" id="ARBA00004141"/>
    </source>
</evidence>
<keyword evidence="4" id="KW-0769">Symport</keyword>
<dbReference type="PANTHER" id="PTHR11662:SF279">
    <property type="entry name" value="VOLTAGE-GATED PURINE NUCLEOTIDE UNIPORTER SLC17A9"/>
    <property type="match status" value="1"/>
</dbReference>
<evidence type="ECO:0000313" key="9">
    <source>
        <dbReference type="EMBL" id="KAK6623093.1"/>
    </source>
</evidence>
<dbReference type="GO" id="GO:0015867">
    <property type="term" value="P:ATP transport"/>
    <property type="evidence" value="ECO:0007669"/>
    <property type="project" value="TreeGrafter"/>
</dbReference>
<feature type="transmembrane region" description="Helical" evidence="7">
    <location>
        <begin position="357"/>
        <end position="380"/>
    </location>
</feature>
<dbReference type="InterPro" id="IPR011701">
    <property type="entry name" value="MFS"/>
</dbReference>
<sequence>MKVAVFEGSSEQWTRTQQRNWLMALTAGTTLVYASRTCVPLLIPAIAKEQNWSRSDSGMVLSSFFWGYTLTQVVGGYVADRIGGQKVILFSAVGWSFVTIAMPFIIQVFAPDAGIYLLLTRVAHGAFQGIHFPGMSSLSSRQLSERNRASFFSLATSGSAFGILITGTIGSYILEKSNWQTVFYVIGGTCWLWTYLYFYLCQTSKNVFAAVETPKVPWKLLVRQPAFWSCVFAHACQNNCFFTLLSWLPTYFHDMYPEAKGWIVNMTPWLCTVPCTFLGKWLSERFISKGFTVSTTRKIVESLCLLTEAFGLFALDNIKSLHGVLVCMVLIIGATGFHNSAVVVNPGDLAPKHSGSVFGLMNTVGSIPGFVSVYAAGLILERTKSWAIVFNFTAVVNIIGCALYCWFASGSPII</sequence>
<evidence type="ECO:0000256" key="7">
    <source>
        <dbReference type="SAM" id="Phobius"/>
    </source>
</evidence>
<dbReference type="SUPFAM" id="SSF103473">
    <property type="entry name" value="MFS general substrate transporter"/>
    <property type="match status" value="1"/>
</dbReference>
<dbReference type="AlphaFoldDB" id="A0AAN8PH86"/>
<comment type="subcellular location">
    <subcellularLocation>
        <location evidence="1">Membrane</location>
        <topology evidence="1">Multi-pass membrane protein</topology>
    </subcellularLocation>
</comment>
<dbReference type="FunFam" id="1.20.1250.20:FF:000059">
    <property type="entry name" value="Solute carrier family 17 member 9"/>
    <property type="match status" value="1"/>
</dbReference>
<name>A0AAN8PH86_POLSC</name>
<dbReference type="PANTHER" id="PTHR11662">
    <property type="entry name" value="SOLUTE CARRIER FAMILY 17"/>
    <property type="match status" value="1"/>
</dbReference>
<comment type="caution">
    <text evidence="9">The sequence shown here is derived from an EMBL/GenBank/DDBJ whole genome shotgun (WGS) entry which is preliminary data.</text>
</comment>